<dbReference type="AlphaFoldDB" id="A0A9D4FGB9"/>
<protein>
    <submittedName>
        <fullName evidence="1">Uncharacterized protein</fullName>
    </submittedName>
</protein>
<accession>A0A9D4FGB9</accession>
<name>A0A9D4FGB9_DREPO</name>
<organism evidence="1 2">
    <name type="scientific">Dreissena polymorpha</name>
    <name type="common">Zebra mussel</name>
    <name type="synonym">Mytilus polymorpha</name>
    <dbReference type="NCBI Taxonomy" id="45954"/>
    <lineage>
        <taxon>Eukaryota</taxon>
        <taxon>Metazoa</taxon>
        <taxon>Spiralia</taxon>
        <taxon>Lophotrochozoa</taxon>
        <taxon>Mollusca</taxon>
        <taxon>Bivalvia</taxon>
        <taxon>Autobranchia</taxon>
        <taxon>Heteroconchia</taxon>
        <taxon>Euheterodonta</taxon>
        <taxon>Imparidentia</taxon>
        <taxon>Neoheterodontei</taxon>
        <taxon>Myida</taxon>
        <taxon>Dreissenoidea</taxon>
        <taxon>Dreissenidae</taxon>
        <taxon>Dreissena</taxon>
    </lineage>
</organism>
<comment type="caution">
    <text evidence="1">The sequence shown here is derived from an EMBL/GenBank/DDBJ whole genome shotgun (WGS) entry which is preliminary data.</text>
</comment>
<dbReference type="Proteomes" id="UP000828390">
    <property type="component" value="Unassembled WGS sequence"/>
</dbReference>
<reference evidence="1" key="2">
    <citation type="submission" date="2020-11" db="EMBL/GenBank/DDBJ databases">
        <authorList>
            <person name="McCartney M.A."/>
            <person name="Auch B."/>
            <person name="Kono T."/>
            <person name="Mallez S."/>
            <person name="Becker A."/>
            <person name="Gohl D.M."/>
            <person name="Silverstein K.A.T."/>
            <person name="Koren S."/>
            <person name="Bechman K.B."/>
            <person name="Herman A."/>
            <person name="Abrahante J.E."/>
            <person name="Garbe J."/>
        </authorList>
    </citation>
    <scope>NUCLEOTIDE SEQUENCE</scope>
    <source>
        <strain evidence="1">Duluth1</strain>
        <tissue evidence="1">Whole animal</tissue>
    </source>
</reference>
<evidence type="ECO:0000313" key="1">
    <source>
        <dbReference type="EMBL" id="KAH3796136.1"/>
    </source>
</evidence>
<evidence type="ECO:0000313" key="2">
    <source>
        <dbReference type="Proteomes" id="UP000828390"/>
    </source>
</evidence>
<reference evidence="1" key="1">
    <citation type="journal article" date="2019" name="bioRxiv">
        <title>The Genome of the Zebra Mussel, Dreissena polymorpha: A Resource for Invasive Species Research.</title>
        <authorList>
            <person name="McCartney M.A."/>
            <person name="Auch B."/>
            <person name="Kono T."/>
            <person name="Mallez S."/>
            <person name="Zhang Y."/>
            <person name="Obille A."/>
            <person name="Becker A."/>
            <person name="Abrahante J.E."/>
            <person name="Garbe J."/>
            <person name="Badalamenti J.P."/>
            <person name="Herman A."/>
            <person name="Mangelson H."/>
            <person name="Liachko I."/>
            <person name="Sullivan S."/>
            <person name="Sone E.D."/>
            <person name="Koren S."/>
            <person name="Silverstein K.A.T."/>
            <person name="Beckman K.B."/>
            <person name="Gohl D.M."/>
        </authorList>
    </citation>
    <scope>NUCLEOTIDE SEQUENCE</scope>
    <source>
        <strain evidence="1">Duluth1</strain>
        <tissue evidence="1">Whole animal</tissue>
    </source>
</reference>
<gene>
    <name evidence="1" type="ORF">DPMN_149703</name>
</gene>
<keyword evidence="2" id="KW-1185">Reference proteome</keyword>
<sequence length="78" mass="9209">MSSSILQFQPKFYDGNRFASAHELVEKNGVFYQRYSKFEFAGSWSPCVQQWNDWKADAPYDGDYSYLWGVESLWFIGM</sequence>
<proteinExistence type="predicted"/>
<dbReference type="EMBL" id="JAIWYP010000007">
    <property type="protein sequence ID" value="KAH3796136.1"/>
    <property type="molecule type" value="Genomic_DNA"/>
</dbReference>